<evidence type="ECO:0000256" key="7">
    <source>
        <dbReference type="ARBA" id="ARBA00023211"/>
    </source>
</evidence>
<evidence type="ECO:0000313" key="10">
    <source>
        <dbReference type="EMBL" id="UEX90220.1"/>
    </source>
</evidence>
<dbReference type="Pfam" id="PF03786">
    <property type="entry name" value="UxuA"/>
    <property type="match status" value="1"/>
</dbReference>
<name>A0ABY3PD58_9STAP</name>
<dbReference type="InterPro" id="IPR004628">
    <property type="entry name" value="Man_deHydtase"/>
</dbReference>
<organism evidence="10 11">
    <name type="scientific">Staphylococcus ratti</name>
    <dbReference type="NCBI Taxonomy" id="2892440"/>
    <lineage>
        <taxon>Bacteria</taxon>
        <taxon>Bacillati</taxon>
        <taxon>Bacillota</taxon>
        <taxon>Bacilli</taxon>
        <taxon>Bacillales</taxon>
        <taxon>Staphylococcaceae</taxon>
        <taxon>Staphylococcus</taxon>
    </lineage>
</organism>
<dbReference type="InterPro" id="IPR036237">
    <property type="entry name" value="Xyl_isomerase-like_sf"/>
</dbReference>
<comment type="catalytic activity">
    <reaction evidence="1 9">
        <text>D-mannonate = 2-dehydro-3-deoxy-D-gluconate + H2O</text>
        <dbReference type="Rhea" id="RHEA:20097"/>
        <dbReference type="ChEBI" id="CHEBI:15377"/>
        <dbReference type="ChEBI" id="CHEBI:17767"/>
        <dbReference type="ChEBI" id="CHEBI:57990"/>
        <dbReference type="EC" id="4.2.1.8"/>
    </reaction>
</comment>
<comment type="cofactor">
    <cofactor evidence="9">
        <name>Fe(2+)</name>
        <dbReference type="ChEBI" id="CHEBI:29033"/>
    </cofactor>
    <cofactor evidence="9">
        <name>Mn(2+)</name>
        <dbReference type="ChEBI" id="CHEBI:29035"/>
    </cofactor>
</comment>
<comment type="function">
    <text evidence="2 9">Catalyzes the dehydration of D-mannonate.</text>
</comment>
<dbReference type="NCBIfam" id="NF003027">
    <property type="entry name" value="PRK03906.1"/>
    <property type="match status" value="2"/>
</dbReference>
<dbReference type="HAMAP" id="MF_00106">
    <property type="entry name" value="UxuA"/>
    <property type="match status" value="1"/>
</dbReference>
<evidence type="ECO:0000256" key="1">
    <source>
        <dbReference type="ARBA" id="ARBA00001794"/>
    </source>
</evidence>
<comment type="pathway">
    <text evidence="3 9">Carbohydrate metabolism; pentose and glucuronate interconversion.</text>
</comment>
<dbReference type="SUPFAM" id="SSF51658">
    <property type="entry name" value="Xylose isomerase-like"/>
    <property type="match status" value="1"/>
</dbReference>
<keyword evidence="8 9" id="KW-0456">Lyase</keyword>
<dbReference type="EC" id="4.2.1.8" evidence="5 9"/>
<evidence type="ECO:0000313" key="11">
    <source>
        <dbReference type="Proteomes" id="UP001197626"/>
    </source>
</evidence>
<dbReference type="PANTHER" id="PTHR30387">
    <property type="entry name" value="MANNONATE DEHYDRATASE"/>
    <property type="match status" value="1"/>
</dbReference>
<evidence type="ECO:0000256" key="6">
    <source>
        <dbReference type="ARBA" id="ARBA00023004"/>
    </source>
</evidence>
<sequence>MKMTFRWYGKEDPISLEYIRQIPGMEGIVSAIYDVPVGEVRPLEKIKALKQEIEDAGLVLSVIESVPVHEDIKLGKPTRDKYIENYCQTLRHLSQCGIRTVCYNFRPVFDWTRSQLDFKLEDGSTALIYDETDIEKMNPLSGELTLPGWDSSYTKEGLEALFNDYKSVDEAQLWENLTYFVRKVMPVAEEEDILMAIHPDDPPWKIFGLLRIITNKENLERFINIYDSKHNGLTMCSGSLGADKNNDFVDMLKYFGDKERVNFVHARNVKLVGEKSFQEAAHLSEKGSIDMYEVIKALHSFGYEGPIRPDHGRMIWGETGKPGYGLYDRALGAVYLNGLYEAITKANL</sequence>
<accession>A0ABY3PD58</accession>
<evidence type="ECO:0000256" key="5">
    <source>
        <dbReference type="ARBA" id="ARBA00012927"/>
    </source>
</evidence>
<keyword evidence="7 9" id="KW-0464">Manganese</keyword>
<dbReference type="Gene3D" id="3.20.20.150">
    <property type="entry name" value="Divalent-metal-dependent TIM barrel enzymes"/>
    <property type="match status" value="1"/>
</dbReference>
<dbReference type="Proteomes" id="UP001197626">
    <property type="component" value="Chromosome"/>
</dbReference>
<evidence type="ECO:0000256" key="8">
    <source>
        <dbReference type="ARBA" id="ARBA00023239"/>
    </source>
</evidence>
<evidence type="ECO:0000256" key="3">
    <source>
        <dbReference type="ARBA" id="ARBA00004892"/>
    </source>
</evidence>
<dbReference type="NCBIfam" id="TIGR00695">
    <property type="entry name" value="uxuA"/>
    <property type="match status" value="1"/>
</dbReference>
<gene>
    <name evidence="9 10" type="primary">uxuA</name>
    <name evidence="10" type="ORF">LN051_00670</name>
</gene>
<proteinExistence type="inferred from homology"/>
<dbReference type="GO" id="GO:0008927">
    <property type="term" value="F:mannonate dehydratase activity"/>
    <property type="evidence" value="ECO:0007669"/>
    <property type="project" value="UniProtKB-EC"/>
</dbReference>
<dbReference type="PANTHER" id="PTHR30387:SF2">
    <property type="entry name" value="MANNONATE DEHYDRATASE"/>
    <property type="match status" value="1"/>
</dbReference>
<evidence type="ECO:0000256" key="2">
    <source>
        <dbReference type="ARBA" id="ARBA00002713"/>
    </source>
</evidence>
<reference evidence="10 11" key="1">
    <citation type="journal article" date="2022" name="Pathogens">
        <title>Staphylococcus ratti sp. nov. Isolated from a Lab Rat.</title>
        <authorList>
            <person name="Kovarovic V."/>
            <person name="Sedlacek I."/>
            <person name="Petras P."/>
            <person name="Kralova S."/>
            <person name="Maslanova I."/>
            <person name="Svec P."/>
            <person name="Neumann-Schaal M."/>
            <person name="Botka T."/>
            <person name="Gelbicova T."/>
            <person name="Stankova E."/>
            <person name="Doskar J."/>
            <person name="Pantucek R."/>
        </authorList>
    </citation>
    <scope>NUCLEOTIDE SEQUENCE [LARGE SCALE GENOMIC DNA]</scope>
    <source>
        <strain evidence="10 11">CCM 9025</strain>
    </source>
</reference>
<keyword evidence="6 9" id="KW-0408">Iron</keyword>
<evidence type="ECO:0000256" key="4">
    <source>
        <dbReference type="ARBA" id="ARBA00007389"/>
    </source>
</evidence>
<evidence type="ECO:0000256" key="9">
    <source>
        <dbReference type="HAMAP-Rule" id="MF_00106"/>
    </source>
</evidence>
<keyword evidence="11" id="KW-1185">Reference proteome</keyword>
<protein>
    <recommendedName>
        <fullName evidence="5 9">Mannonate dehydratase</fullName>
        <ecNumber evidence="5 9">4.2.1.8</ecNumber>
    </recommendedName>
    <alternativeName>
        <fullName evidence="9">D-mannonate hydro-lyase</fullName>
    </alternativeName>
</protein>
<comment type="similarity">
    <text evidence="4 9">Belongs to the mannonate dehydratase family.</text>
</comment>
<dbReference type="RefSeq" id="WP_229292717.1">
    <property type="nucleotide sequence ID" value="NZ_CP086654.1"/>
</dbReference>
<dbReference type="PIRSF" id="PIRSF016049">
    <property type="entry name" value="Man_dehyd"/>
    <property type="match status" value="1"/>
</dbReference>
<dbReference type="EMBL" id="CP086654">
    <property type="protein sequence ID" value="UEX90220.1"/>
    <property type="molecule type" value="Genomic_DNA"/>
</dbReference>